<proteinExistence type="predicted"/>
<dbReference type="InterPro" id="IPR025645">
    <property type="entry name" value="DUF4349"/>
</dbReference>
<keyword evidence="1" id="KW-1133">Transmembrane helix</keyword>
<gene>
    <name evidence="3" type="ORF">GGR46_001724</name>
</gene>
<dbReference type="Pfam" id="PF14257">
    <property type="entry name" value="DUF4349"/>
    <property type="match status" value="1"/>
</dbReference>
<reference evidence="3 4" key="1">
    <citation type="submission" date="2020-08" db="EMBL/GenBank/DDBJ databases">
        <title>Genomic Encyclopedia of Type Strains, Phase IV (KMG-IV): sequencing the most valuable type-strain genomes for metagenomic binning, comparative biology and taxonomic classification.</title>
        <authorList>
            <person name="Goeker M."/>
        </authorList>
    </citation>
    <scope>NUCLEOTIDE SEQUENCE [LARGE SCALE GENOMIC DNA]</scope>
    <source>
        <strain evidence="3 4">DSM 101806</strain>
    </source>
</reference>
<evidence type="ECO:0000313" key="3">
    <source>
        <dbReference type="EMBL" id="MBB4098191.1"/>
    </source>
</evidence>
<organism evidence="3 4">
    <name type="scientific">Sphingomonas kyeonggiensis</name>
    <dbReference type="NCBI Taxonomy" id="1268553"/>
    <lineage>
        <taxon>Bacteria</taxon>
        <taxon>Pseudomonadati</taxon>
        <taxon>Pseudomonadota</taxon>
        <taxon>Alphaproteobacteria</taxon>
        <taxon>Sphingomonadales</taxon>
        <taxon>Sphingomonadaceae</taxon>
        <taxon>Sphingomonas</taxon>
    </lineage>
</organism>
<evidence type="ECO:0000259" key="2">
    <source>
        <dbReference type="Pfam" id="PF14257"/>
    </source>
</evidence>
<evidence type="ECO:0000256" key="1">
    <source>
        <dbReference type="SAM" id="Phobius"/>
    </source>
</evidence>
<dbReference type="AlphaFoldDB" id="A0A7W6JTG1"/>
<evidence type="ECO:0000313" key="4">
    <source>
        <dbReference type="Proteomes" id="UP000557392"/>
    </source>
</evidence>
<feature type="transmembrane region" description="Helical" evidence="1">
    <location>
        <begin position="287"/>
        <end position="308"/>
    </location>
</feature>
<feature type="domain" description="DUF4349" evidence="2">
    <location>
        <begin position="90"/>
        <end position="308"/>
    </location>
</feature>
<dbReference type="Proteomes" id="UP000557392">
    <property type="component" value="Unassembled WGS sequence"/>
</dbReference>
<dbReference type="RefSeq" id="WP_183996434.1">
    <property type="nucleotide sequence ID" value="NZ_JACIEH010000001.1"/>
</dbReference>
<keyword evidence="4" id="KW-1185">Reference proteome</keyword>
<protein>
    <recommendedName>
        <fullName evidence="2">DUF4349 domain-containing protein</fullName>
    </recommendedName>
</protein>
<name>A0A7W6JTG1_9SPHN</name>
<sequence>MRKPNRWVLLGSGSLAAILAAGTCIMLLNSGPSFVHRMAEPLNTYNVDMPPSSPRMVEAPGVSAPAAEPAAPNEAVPATDAIPISVPQVAYSYTLGYRLPAGAVATAQQAHLDLCNRLGPRCQLVAMERGSNDDGATQASLKLRIASNLAQRVSADFTRLVGKAGGRAVDTQISAEDVSKDLVDTGARIRQREILVSRLTEMLRGRAGRVSELVEAERSVAQAQEELDQAKGWMSTLKGRVAYSDFAISYTPTTAPIAAPTRQGFFGQIGDAILQSGATVIGALRTLLVLLIFLLPWAVLAVPVALLLRPVARRWRHAGLEPVNEDV</sequence>
<accession>A0A7W6JTG1</accession>
<keyword evidence="1" id="KW-0472">Membrane</keyword>
<keyword evidence="1" id="KW-0812">Transmembrane</keyword>
<comment type="caution">
    <text evidence="3">The sequence shown here is derived from an EMBL/GenBank/DDBJ whole genome shotgun (WGS) entry which is preliminary data.</text>
</comment>
<dbReference type="EMBL" id="JACIEH010000001">
    <property type="protein sequence ID" value="MBB4098191.1"/>
    <property type="molecule type" value="Genomic_DNA"/>
</dbReference>